<dbReference type="STRING" id="104663.SAMN04488121_102359"/>
<name>A0A1G7MBL9_CHIFI</name>
<dbReference type="PANTHER" id="PTHR43280:SF32">
    <property type="entry name" value="TRANSCRIPTIONAL REGULATORY PROTEIN"/>
    <property type="match status" value="1"/>
</dbReference>
<protein>
    <submittedName>
        <fullName evidence="5">Helix-turn-helix domain-containing protein</fullName>
    </submittedName>
</protein>
<dbReference type="InterPro" id="IPR020449">
    <property type="entry name" value="Tscrpt_reg_AraC-type_HTH"/>
</dbReference>
<gene>
    <name evidence="5" type="ORF">SAMN04488121_102359</name>
</gene>
<feature type="domain" description="HTH araC/xylS-type" evidence="4">
    <location>
        <begin position="196"/>
        <end position="301"/>
    </location>
</feature>
<dbReference type="Proteomes" id="UP000199045">
    <property type="component" value="Unassembled WGS sequence"/>
</dbReference>
<accession>A0A1G7MBL9</accession>
<evidence type="ECO:0000259" key="4">
    <source>
        <dbReference type="PROSITE" id="PS01124"/>
    </source>
</evidence>
<evidence type="ECO:0000256" key="2">
    <source>
        <dbReference type="ARBA" id="ARBA00023125"/>
    </source>
</evidence>
<dbReference type="InterPro" id="IPR009057">
    <property type="entry name" value="Homeodomain-like_sf"/>
</dbReference>
<dbReference type="GO" id="GO:0043565">
    <property type="term" value="F:sequence-specific DNA binding"/>
    <property type="evidence" value="ECO:0007669"/>
    <property type="project" value="InterPro"/>
</dbReference>
<evidence type="ECO:0000313" key="5">
    <source>
        <dbReference type="EMBL" id="SDF59081.1"/>
    </source>
</evidence>
<evidence type="ECO:0000256" key="1">
    <source>
        <dbReference type="ARBA" id="ARBA00023015"/>
    </source>
</evidence>
<dbReference type="SUPFAM" id="SSF46689">
    <property type="entry name" value="Homeodomain-like"/>
    <property type="match status" value="1"/>
</dbReference>
<dbReference type="EMBL" id="FNBN01000002">
    <property type="protein sequence ID" value="SDF59081.1"/>
    <property type="molecule type" value="Genomic_DNA"/>
</dbReference>
<reference evidence="5 6" key="1">
    <citation type="submission" date="2016-10" db="EMBL/GenBank/DDBJ databases">
        <authorList>
            <person name="de Groot N.N."/>
        </authorList>
    </citation>
    <scope>NUCLEOTIDE SEQUENCE [LARGE SCALE GENOMIC DNA]</scope>
    <source>
        <strain evidence="5 6">DSM 527</strain>
    </source>
</reference>
<dbReference type="InterPro" id="IPR018060">
    <property type="entry name" value="HTH_AraC"/>
</dbReference>
<proteinExistence type="predicted"/>
<dbReference type="PANTHER" id="PTHR43280">
    <property type="entry name" value="ARAC-FAMILY TRANSCRIPTIONAL REGULATOR"/>
    <property type="match status" value="1"/>
</dbReference>
<dbReference type="OrthoDB" id="644686at2"/>
<dbReference type="RefSeq" id="WP_089830644.1">
    <property type="nucleotide sequence ID" value="NZ_FNBN01000002.1"/>
</dbReference>
<organism evidence="5 6">
    <name type="scientific">Chitinophaga filiformis</name>
    <name type="common">Myxococcus filiformis</name>
    <name type="synonym">Flexibacter filiformis</name>
    <dbReference type="NCBI Taxonomy" id="104663"/>
    <lineage>
        <taxon>Bacteria</taxon>
        <taxon>Pseudomonadati</taxon>
        <taxon>Bacteroidota</taxon>
        <taxon>Chitinophagia</taxon>
        <taxon>Chitinophagales</taxon>
        <taxon>Chitinophagaceae</taxon>
        <taxon>Chitinophaga</taxon>
    </lineage>
</organism>
<dbReference type="SMART" id="SM00342">
    <property type="entry name" value="HTH_ARAC"/>
    <property type="match status" value="1"/>
</dbReference>
<keyword evidence="1" id="KW-0805">Transcription regulation</keyword>
<keyword evidence="3" id="KW-0804">Transcription</keyword>
<dbReference type="PROSITE" id="PS01124">
    <property type="entry name" value="HTH_ARAC_FAMILY_2"/>
    <property type="match status" value="1"/>
</dbReference>
<dbReference type="Gene3D" id="1.10.10.60">
    <property type="entry name" value="Homeodomain-like"/>
    <property type="match status" value="2"/>
</dbReference>
<dbReference type="GO" id="GO:0003700">
    <property type="term" value="F:DNA-binding transcription factor activity"/>
    <property type="evidence" value="ECO:0007669"/>
    <property type="project" value="InterPro"/>
</dbReference>
<dbReference type="PRINTS" id="PR00032">
    <property type="entry name" value="HTHARAC"/>
</dbReference>
<keyword evidence="2" id="KW-0238">DNA-binding</keyword>
<evidence type="ECO:0000313" key="6">
    <source>
        <dbReference type="Proteomes" id="UP000199045"/>
    </source>
</evidence>
<dbReference type="AlphaFoldDB" id="A0A1G7MBL9"/>
<evidence type="ECO:0000256" key="3">
    <source>
        <dbReference type="ARBA" id="ARBA00023163"/>
    </source>
</evidence>
<sequence>MKHTPYHIKSISAYHSLYNLAKPVHPLVSVVNYADFKAPDGGVPESVMYDIYSINLKKNFDGKVKYGQQYYDFDEGVMTFYAPKQVLHIENIGTKIPDGYSLIIHPDFLQGNSLGTKIYEYGFFSYATNEALHLSEREEEIVEGIYENLCHEINSLTDIHTQDVVLSHIELLLSYSNRFYNRQFITRKTANNTLLVQLETLLNDYFESGEIVKSGLPNVQYLARQLNVSASYLGDMLRYHTGMNTQQHIHNKIIDKAKELLSTTNKSVAEIAYQIGFEHPQSFNKLFKSKTNQSPLQYRQSFS</sequence>
<dbReference type="Pfam" id="PF12833">
    <property type="entry name" value="HTH_18"/>
    <property type="match status" value="1"/>
</dbReference>